<feature type="compositionally biased region" description="Acidic residues" evidence="6">
    <location>
        <begin position="275"/>
        <end position="287"/>
    </location>
</feature>
<evidence type="ECO:0000256" key="3">
    <source>
        <dbReference type="ARBA" id="ARBA00022517"/>
    </source>
</evidence>
<dbReference type="PIRSF" id="PIRSF017302">
    <property type="entry name" value="Gltscr2"/>
    <property type="match status" value="1"/>
</dbReference>
<keyword evidence="4 5" id="KW-0539">Nucleus</keyword>
<dbReference type="PANTHER" id="PTHR14211">
    <property type="entry name" value="GLIOMA SUPPRESSOR CANDIDATE REGION GENE 2"/>
    <property type="match status" value="1"/>
</dbReference>
<dbReference type="InterPro" id="IPR011687">
    <property type="entry name" value="Nop53/GLTSCR2"/>
</dbReference>
<dbReference type="PANTHER" id="PTHR14211:SF7">
    <property type="entry name" value="RIBOSOME BIOGENESIS PROTEIN NOP53"/>
    <property type="match status" value="1"/>
</dbReference>
<dbReference type="AlphaFoldDB" id="A0A0F7SPW4"/>
<feature type="region of interest" description="Disordered" evidence="6">
    <location>
        <begin position="275"/>
        <end position="305"/>
    </location>
</feature>
<dbReference type="GO" id="GO:0006364">
    <property type="term" value="P:rRNA processing"/>
    <property type="evidence" value="ECO:0007669"/>
    <property type="project" value="TreeGrafter"/>
</dbReference>
<evidence type="ECO:0000256" key="6">
    <source>
        <dbReference type="SAM" id="MobiDB-lite"/>
    </source>
</evidence>
<keyword evidence="3 5" id="KW-0690">Ribosome biogenesis</keyword>
<accession>A0A0F7SPW4</accession>
<evidence type="ECO:0000256" key="5">
    <source>
        <dbReference type="PIRNR" id="PIRNR017302"/>
    </source>
</evidence>
<sequence length="447" mass="50536">MSNSIGAPRLTGKVSKNKKSSWRKASEIGDILDGLDVRRAKEQTIGGHVSDKKDEELFVVDTVGQSGAQAPTVSPPKKLLHYQKVLLQRSSHPAVYSRPSSSAPPAKKKMTREQKERLLRIARKDIRGPFGALVERDPSRWGEGSALFGGLHPGEEYDWLAESKATNGEVDENAEWDEARTFVPKDIKVPRSLQSVEKISVPAIPLPPTGQSYNPTVEAHQALLTRAEEKELARVRKEEKDRIVKDRMHAARKTEGEMMGWTEDWVDGMRVDLPKDEEEEEEEDEEKLEAPKKKAPARKTKAERKKADKLAAEEAARLAQLKQKQLLQTINTLPTLRKQVEKTHSLRSQMMLQKAEARAARLQAGLKGIKVGKHVVPVGIEEDVQLGEDLSESWRAIKPEGNLFKDRFTSMQQRALVEPRKPIIPQSRARTQKTYEKHAWKNFERDM</sequence>
<dbReference type="GO" id="GO:0008097">
    <property type="term" value="F:5S rRNA binding"/>
    <property type="evidence" value="ECO:0007669"/>
    <property type="project" value="TreeGrafter"/>
</dbReference>
<comment type="similarity">
    <text evidence="1 5">Belongs to the NOP53 family.</text>
</comment>
<dbReference type="Pfam" id="PF07767">
    <property type="entry name" value="Nop53"/>
    <property type="match status" value="1"/>
</dbReference>
<name>A0A0F7SPW4_PHARH</name>
<proteinExistence type="inferred from homology"/>
<protein>
    <recommendedName>
        <fullName evidence="2 5">Ribosome biogenesis protein NOP53</fullName>
    </recommendedName>
</protein>
<organism evidence="7">
    <name type="scientific">Phaffia rhodozyma</name>
    <name type="common">Yeast</name>
    <name type="synonym">Xanthophyllomyces dendrorhous</name>
    <dbReference type="NCBI Taxonomy" id="264483"/>
    <lineage>
        <taxon>Eukaryota</taxon>
        <taxon>Fungi</taxon>
        <taxon>Dikarya</taxon>
        <taxon>Basidiomycota</taxon>
        <taxon>Agaricomycotina</taxon>
        <taxon>Tremellomycetes</taxon>
        <taxon>Cystofilobasidiales</taxon>
        <taxon>Mrakiaceae</taxon>
        <taxon>Phaffia</taxon>
    </lineage>
</organism>
<reference evidence="7" key="1">
    <citation type="submission" date="2014-08" db="EMBL/GenBank/DDBJ databases">
        <authorList>
            <person name="Sharma Rahul"/>
            <person name="Thines Marco"/>
        </authorList>
    </citation>
    <scope>NUCLEOTIDE SEQUENCE</scope>
</reference>
<comment type="function">
    <text evidence="5">May play a role in ribosome biogenesis.</text>
</comment>
<evidence type="ECO:0000256" key="1">
    <source>
        <dbReference type="ARBA" id="ARBA00008838"/>
    </source>
</evidence>
<dbReference type="GO" id="GO:0000027">
    <property type="term" value="P:ribosomal large subunit assembly"/>
    <property type="evidence" value="ECO:0007669"/>
    <property type="project" value="UniProtKB-UniRule"/>
</dbReference>
<dbReference type="EMBL" id="LN483124">
    <property type="protein sequence ID" value="CED82173.1"/>
    <property type="molecule type" value="Genomic_DNA"/>
</dbReference>
<evidence type="ECO:0000256" key="2">
    <source>
        <dbReference type="ARBA" id="ARBA00018339"/>
    </source>
</evidence>
<feature type="compositionally biased region" description="Basic residues" evidence="6">
    <location>
        <begin position="293"/>
        <end position="304"/>
    </location>
</feature>
<feature type="region of interest" description="Disordered" evidence="6">
    <location>
        <begin position="1"/>
        <end position="23"/>
    </location>
</feature>
<dbReference type="GO" id="GO:0005730">
    <property type="term" value="C:nucleolus"/>
    <property type="evidence" value="ECO:0007669"/>
    <property type="project" value="UniProtKB-SubCell"/>
</dbReference>
<evidence type="ECO:0000256" key="4">
    <source>
        <dbReference type="ARBA" id="ARBA00023242"/>
    </source>
</evidence>
<dbReference type="GO" id="GO:0005654">
    <property type="term" value="C:nucleoplasm"/>
    <property type="evidence" value="ECO:0007669"/>
    <property type="project" value="UniProtKB-SubCell"/>
</dbReference>
<evidence type="ECO:0000313" key="7">
    <source>
        <dbReference type="EMBL" id="CED82173.1"/>
    </source>
</evidence>
<feature type="region of interest" description="Disordered" evidence="6">
    <location>
        <begin position="91"/>
        <end position="111"/>
    </location>
</feature>
<comment type="subcellular location">
    <subcellularLocation>
        <location evidence="5">Nucleus</location>
        <location evidence="5">Nucleolus</location>
    </subcellularLocation>
    <subcellularLocation>
        <location evidence="5">Nucleus</location>
        <location evidence="5">Nucleoplasm</location>
    </subcellularLocation>
</comment>